<sequence length="229" mass="24789">MKRSKSFTLIELLVVIAIIAILAAMLLPALSKAREKARAISCTSNQKQIGLAMTMYVDDLNGQYPNSYYFISETINGTLYSGRTSWRYGMKTYSGDKKSLICPSDSRNKTELDSTPTTFVPSSIGDSNTAMPVSYAANNDLVTTGSGCTTSTVIRPSEVAFMVENSYSGTTVGNMSLNMGTDEGTIKSKMGTPRHNGGGNILFCDGHVAFMKLEQVLSSRVKLLVDVKK</sequence>
<evidence type="ECO:0000313" key="3">
    <source>
        <dbReference type="Proteomes" id="UP001238163"/>
    </source>
</evidence>
<dbReference type="NCBIfam" id="TIGR04294">
    <property type="entry name" value="pre_pil_HX9DG"/>
    <property type="match status" value="1"/>
</dbReference>
<dbReference type="Pfam" id="PF07596">
    <property type="entry name" value="SBP_bac_10"/>
    <property type="match status" value="1"/>
</dbReference>
<dbReference type="AlphaFoldDB" id="A0AAE3VFH9"/>
<keyword evidence="3" id="KW-1185">Reference proteome</keyword>
<dbReference type="PANTHER" id="PTHR30093:SF2">
    <property type="entry name" value="TYPE II SECRETION SYSTEM PROTEIN H"/>
    <property type="match status" value="1"/>
</dbReference>
<dbReference type="SUPFAM" id="SSF54523">
    <property type="entry name" value="Pili subunits"/>
    <property type="match status" value="1"/>
</dbReference>
<protein>
    <submittedName>
        <fullName evidence="2">Prepilin-type processing-associated H-X9-DG protein/prepilin-type N-terminal cleavage/methylation domain-containing protein</fullName>
    </submittedName>
</protein>
<dbReference type="Gene3D" id="3.30.700.10">
    <property type="entry name" value="Glycoprotein, Type 4 Pilin"/>
    <property type="match status" value="1"/>
</dbReference>
<name>A0AAE3VFH9_9BACT</name>
<feature type="domain" description="DUF1559" evidence="1">
    <location>
        <begin position="32"/>
        <end position="88"/>
    </location>
</feature>
<dbReference type="NCBIfam" id="TIGR02532">
    <property type="entry name" value="IV_pilin_GFxxxE"/>
    <property type="match status" value="1"/>
</dbReference>
<evidence type="ECO:0000259" key="1">
    <source>
        <dbReference type="Pfam" id="PF07596"/>
    </source>
</evidence>
<comment type="caution">
    <text evidence="2">The sequence shown here is derived from an EMBL/GenBank/DDBJ whole genome shotgun (WGS) entry which is preliminary data.</text>
</comment>
<dbReference type="Pfam" id="PF07963">
    <property type="entry name" value="N_methyl"/>
    <property type="match status" value="1"/>
</dbReference>
<dbReference type="InterPro" id="IPR012902">
    <property type="entry name" value="N_methyl_site"/>
</dbReference>
<dbReference type="InterPro" id="IPR011453">
    <property type="entry name" value="DUF1559"/>
</dbReference>
<dbReference type="EMBL" id="JAUSVL010000001">
    <property type="protein sequence ID" value="MDQ0289574.1"/>
    <property type="molecule type" value="Genomic_DNA"/>
</dbReference>
<gene>
    <name evidence="2" type="ORF">J3R75_001681</name>
</gene>
<dbReference type="InterPro" id="IPR027558">
    <property type="entry name" value="Pre_pil_HX9DG_C"/>
</dbReference>
<reference evidence="2" key="1">
    <citation type="submission" date="2023-07" db="EMBL/GenBank/DDBJ databases">
        <title>Genomic Encyclopedia of Type Strains, Phase IV (KMG-IV): sequencing the most valuable type-strain genomes for metagenomic binning, comparative biology and taxonomic classification.</title>
        <authorList>
            <person name="Goeker M."/>
        </authorList>
    </citation>
    <scope>NUCLEOTIDE SEQUENCE</scope>
    <source>
        <strain evidence="2">DSM 24202</strain>
    </source>
</reference>
<dbReference type="PANTHER" id="PTHR30093">
    <property type="entry name" value="GENERAL SECRETION PATHWAY PROTEIN G"/>
    <property type="match status" value="1"/>
</dbReference>
<proteinExistence type="predicted"/>
<accession>A0AAE3VFH9</accession>
<evidence type="ECO:0000313" key="2">
    <source>
        <dbReference type="EMBL" id="MDQ0289574.1"/>
    </source>
</evidence>
<dbReference type="RefSeq" id="WP_307261020.1">
    <property type="nucleotide sequence ID" value="NZ_JAUSVL010000001.1"/>
</dbReference>
<dbReference type="Proteomes" id="UP001238163">
    <property type="component" value="Unassembled WGS sequence"/>
</dbReference>
<dbReference type="InterPro" id="IPR045584">
    <property type="entry name" value="Pilin-like"/>
</dbReference>
<organism evidence="2 3">
    <name type="scientific">Oligosphaera ethanolica</name>
    <dbReference type="NCBI Taxonomy" id="760260"/>
    <lineage>
        <taxon>Bacteria</taxon>
        <taxon>Pseudomonadati</taxon>
        <taxon>Lentisphaerota</taxon>
        <taxon>Oligosphaeria</taxon>
        <taxon>Oligosphaerales</taxon>
        <taxon>Oligosphaeraceae</taxon>
        <taxon>Oligosphaera</taxon>
    </lineage>
</organism>